<dbReference type="AlphaFoldDB" id="A0A6G1DN56"/>
<accession>A0A6G1DN56</accession>
<organism evidence="1 2">
    <name type="scientific">Oryza meyeriana var. granulata</name>
    <dbReference type="NCBI Taxonomy" id="110450"/>
    <lineage>
        <taxon>Eukaryota</taxon>
        <taxon>Viridiplantae</taxon>
        <taxon>Streptophyta</taxon>
        <taxon>Embryophyta</taxon>
        <taxon>Tracheophyta</taxon>
        <taxon>Spermatophyta</taxon>
        <taxon>Magnoliopsida</taxon>
        <taxon>Liliopsida</taxon>
        <taxon>Poales</taxon>
        <taxon>Poaceae</taxon>
        <taxon>BOP clade</taxon>
        <taxon>Oryzoideae</taxon>
        <taxon>Oryzeae</taxon>
        <taxon>Oryzinae</taxon>
        <taxon>Oryza</taxon>
        <taxon>Oryza meyeriana</taxon>
    </lineage>
</organism>
<evidence type="ECO:0000313" key="1">
    <source>
        <dbReference type="EMBL" id="KAF0914058.1"/>
    </source>
</evidence>
<protein>
    <submittedName>
        <fullName evidence="1">Uncharacterized protein</fullName>
    </submittedName>
</protein>
<keyword evidence="2" id="KW-1185">Reference proteome</keyword>
<evidence type="ECO:0000313" key="2">
    <source>
        <dbReference type="Proteomes" id="UP000479710"/>
    </source>
</evidence>
<comment type="caution">
    <text evidence="1">The sequence shown here is derived from an EMBL/GenBank/DDBJ whole genome shotgun (WGS) entry which is preliminary data.</text>
</comment>
<dbReference type="Proteomes" id="UP000479710">
    <property type="component" value="Unassembled WGS sequence"/>
</dbReference>
<gene>
    <name evidence="1" type="ORF">E2562_026474</name>
</gene>
<sequence length="69" mass="7262">MVLLDFDPAAALRAHRSGGGKKDGKEGGRRLLGEAIRGIFSYDGEIVGFSPTSHALIVAVPSTSYTCKL</sequence>
<proteinExistence type="predicted"/>
<dbReference type="EMBL" id="SPHZ02000006">
    <property type="protein sequence ID" value="KAF0914058.1"/>
    <property type="molecule type" value="Genomic_DNA"/>
</dbReference>
<reference evidence="1 2" key="1">
    <citation type="submission" date="2019-11" db="EMBL/GenBank/DDBJ databases">
        <title>Whole genome sequence of Oryza granulata.</title>
        <authorList>
            <person name="Li W."/>
        </authorList>
    </citation>
    <scope>NUCLEOTIDE SEQUENCE [LARGE SCALE GENOMIC DNA]</scope>
    <source>
        <strain evidence="2">cv. Menghai</strain>
        <tissue evidence="1">Leaf</tissue>
    </source>
</reference>
<name>A0A6G1DN56_9ORYZ</name>